<dbReference type="FunFam" id="2.60.40.10:FF:000943">
    <property type="entry name" value="Classical MHC class I molecule, alpha-chain"/>
    <property type="match status" value="1"/>
</dbReference>
<name>A0A6G1QWK5_CHAAH</name>
<dbReference type="SUPFAM" id="SSF48726">
    <property type="entry name" value="Immunoglobulin"/>
    <property type="match status" value="1"/>
</dbReference>
<dbReference type="GO" id="GO:0006955">
    <property type="term" value="P:immune response"/>
    <property type="evidence" value="ECO:0007669"/>
    <property type="project" value="TreeGrafter"/>
</dbReference>
<evidence type="ECO:0000256" key="2">
    <source>
        <dbReference type="SAM" id="SignalP"/>
    </source>
</evidence>
<dbReference type="PANTHER" id="PTHR16675">
    <property type="entry name" value="MHC CLASS I-RELATED"/>
    <property type="match status" value="1"/>
</dbReference>
<dbReference type="Gene3D" id="2.60.40.10">
    <property type="entry name" value="Immunoglobulins"/>
    <property type="match status" value="1"/>
</dbReference>
<dbReference type="SUPFAM" id="SSF54452">
    <property type="entry name" value="MHC antigen-recognition domain"/>
    <property type="match status" value="1"/>
</dbReference>
<feature type="domain" description="Ig-like" evidence="3">
    <location>
        <begin position="200"/>
        <end position="286"/>
    </location>
</feature>
<dbReference type="InterPro" id="IPR011162">
    <property type="entry name" value="MHC_I/II-like_Ag-recog"/>
</dbReference>
<dbReference type="SMART" id="SM00407">
    <property type="entry name" value="IGc1"/>
    <property type="match status" value="1"/>
</dbReference>
<reference evidence="5" key="2">
    <citation type="submission" date="2019-02" db="EMBL/GenBank/DDBJ databases">
        <title>Opniocepnalus argus Var Kimnra genome.</title>
        <authorList>
            <person name="Zhou C."/>
            <person name="Xiao S."/>
        </authorList>
    </citation>
    <scope>NUCLEOTIDE SEQUENCE [LARGE SCALE GENOMIC DNA]</scope>
</reference>
<dbReference type="GO" id="GO:0005615">
    <property type="term" value="C:extracellular space"/>
    <property type="evidence" value="ECO:0007669"/>
    <property type="project" value="TreeGrafter"/>
</dbReference>
<dbReference type="Pfam" id="PF00129">
    <property type="entry name" value="MHC_I"/>
    <property type="match status" value="1"/>
</dbReference>
<dbReference type="AlphaFoldDB" id="A0A6G1QWK5"/>
<keyword evidence="5" id="KW-1185">Reference proteome</keyword>
<dbReference type="InterPro" id="IPR036179">
    <property type="entry name" value="Ig-like_dom_sf"/>
</dbReference>
<sequence length="305" mass="35425">MKSLFLLLLFCHVSSPVKHSLKFLFTTSSGSQNLPELMAAAMVDDVQAAFCNSNKTIEIKQDVWKKLLKDNPWLMEVFTQRCFEIQPKRFKSILNRIMQHFNQTEGIHILQLTESYESDEQTGEVVFVQGGYDGEDFMSIDLKKRMWITVKPEADAIKQEWEADKTRMDTYVNFVTQNYPKWLRMFLNYGRSFLSRTDRPSVSLLQKSPSSPVSCHATGFYPDRATMFWRKDGQELHEDVDHEEILPNHDGTFQMRVDLNISSVKPEDWKRYDCMFQLSGVEDIVTKLDKAVIRTNLGKTGVTHD</sequence>
<dbReference type="PROSITE" id="PS50835">
    <property type="entry name" value="IG_LIKE"/>
    <property type="match status" value="1"/>
</dbReference>
<evidence type="ECO:0000256" key="1">
    <source>
        <dbReference type="ARBA" id="ARBA00023180"/>
    </source>
</evidence>
<accession>A0A6G1QWK5</accession>
<dbReference type="Gene3D" id="3.30.500.10">
    <property type="entry name" value="MHC class I-like antigen recognition-like"/>
    <property type="match status" value="1"/>
</dbReference>
<evidence type="ECO:0000313" key="4">
    <source>
        <dbReference type="EMBL" id="KAF3707081.1"/>
    </source>
</evidence>
<dbReference type="InterPro" id="IPR003597">
    <property type="entry name" value="Ig_C1-set"/>
</dbReference>
<keyword evidence="2" id="KW-0732">Signal</keyword>
<protein>
    <submittedName>
        <fullName evidence="4">Major histocompatibility complex class I-related gene protein</fullName>
    </submittedName>
</protein>
<proteinExistence type="predicted"/>
<dbReference type="InterPro" id="IPR013783">
    <property type="entry name" value="Ig-like_fold"/>
</dbReference>
<dbReference type="InterPro" id="IPR007110">
    <property type="entry name" value="Ig-like_dom"/>
</dbReference>
<dbReference type="GO" id="GO:0009897">
    <property type="term" value="C:external side of plasma membrane"/>
    <property type="evidence" value="ECO:0007669"/>
    <property type="project" value="TreeGrafter"/>
</dbReference>
<dbReference type="InterPro" id="IPR011161">
    <property type="entry name" value="MHC_I-like_Ag-recog"/>
</dbReference>
<organism evidence="4 5">
    <name type="scientific">Channa argus</name>
    <name type="common">Northern snakehead</name>
    <name type="synonym">Ophicephalus argus</name>
    <dbReference type="NCBI Taxonomy" id="215402"/>
    <lineage>
        <taxon>Eukaryota</taxon>
        <taxon>Metazoa</taxon>
        <taxon>Chordata</taxon>
        <taxon>Craniata</taxon>
        <taxon>Vertebrata</taxon>
        <taxon>Euteleostomi</taxon>
        <taxon>Actinopterygii</taxon>
        <taxon>Neopterygii</taxon>
        <taxon>Teleostei</taxon>
        <taxon>Neoteleostei</taxon>
        <taxon>Acanthomorphata</taxon>
        <taxon>Anabantaria</taxon>
        <taxon>Anabantiformes</taxon>
        <taxon>Channoidei</taxon>
        <taxon>Channidae</taxon>
        <taxon>Channa</taxon>
    </lineage>
</organism>
<dbReference type="Proteomes" id="UP000503349">
    <property type="component" value="Chromosome 1"/>
</dbReference>
<dbReference type="InterPro" id="IPR037055">
    <property type="entry name" value="MHC_I-like_Ag-recog_sf"/>
</dbReference>
<evidence type="ECO:0000259" key="3">
    <source>
        <dbReference type="PROSITE" id="PS50835"/>
    </source>
</evidence>
<dbReference type="EMBL" id="CM015712">
    <property type="protein sequence ID" value="KAF3707081.1"/>
    <property type="molecule type" value="Genomic_DNA"/>
</dbReference>
<evidence type="ECO:0000313" key="5">
    <source>
        <dbReference type="Proteomes" id="UP000503349"/>
    </source>
</evidence>
<gene>
    <name evidence="4" type="ORF">EXN66_Car000254</name>
</gene>
<feature type="chain" id="PRO_5026095026" evidence="2">
    <location>
        <begin position="17"/>
        <end position="305"/>
    </location>
</feature>
<dbReference type="InterPro" id="IPR050208">
    <property type="entry name" value="MHC_class-I_related"/>
</dbReference>
<feature type="signal peptide" evidence="2">
    <location>
        <begin position="1"/>
        <end position="16"/>
    </location>
</feature>
<dbReference type="Pfam" id="PF07654">
    <property type="entry name" value="C1-set"/>
    <property type="match status" value="1"/>
</dbReference>
<dbReference type="CDD" id="cd07698">
    <property type="entry name" value="IgC1_MHC_I_alpha3"/>
    <property type="match status" value="1"/>
</dbReference>
<dbReference type="PANTHER" id="PTHR16675:SF237">
    <property type="entry name" value="MHC CLASS I ANTIGEN TRANSCRIPT VARIANT 1-RELATED"/>
    <property type="match status" value="1"/>
</dbReference>
<keyword evidence="1" id="KW-0325">Glycoprotein</keyword>
<reference evidence="4 5" key="1">
    <citation type="submission" date="2019-02" db="EMBL/GenBank/DDBJ databases">
        <title>Opniocepnalus argus genome.</title>
        <authorList>
            <person name="Zhou C."/>
            <person name="Xiao S."/>
        </authorList>
    </citation>
    <scope>NUCLEOTIDE SEQUENCE [LARGE SCALE GENOMIC DNA]</scope>
    <source>
        <strain evidence="4">OARG1902GOOAL</strain>
        <tissue evidence="4">Muscle</tissue>
    </source>
</reference>